<dbReference type="EMBL" id="CM017872">
    <property type="protein sequence ID" value="KAG1327597.1"/>
    <property type="molecule type" value="Genomic_DNA"/>
</dbReference>
<keyword evidence="1" id="KW-0472">Membrane</keyword>
<reference evidence="2" key="2">
    <citation type="submission" date="2019-07" db="EMBL/GenBank/DDBJ databases">
        <authorList>
            <person name="Yang Y."/>
            <person name="Bocs S."/>
            <person name="Baudouin L."/>
        </authorList>
    </citation>
    <scope>NUCLEOTIDE SEQUENCE</scope>
    <source>
        <tissue evidence="2">Spear leaf of Hainan Tall coconut</tissue>
    </source>
</reference>
<gene>
    <name evidence="2" type="ORF">COCNU_01G015310</name>
</gene>
<evidence type="ECO:0000256" key="1">
    <source>
        <dbReference type="SAM" id="Phobius"/>
    </source>
</evidence>
<reference evidence="2" key="1">
    <citation type="journal article" date="2017" name="Gigascience">
        <title>The genome draft of coconut (Cocos nucifera).</title>
        <authorList>
            <person name="Xiao Y."/>
            <person name="Xu P."/>
            <person name="Fan H."/>
            <person name="Baudouin L."/>
            <person name="Xia W."/>
            <person name="Bocs S."/>
            <person name="Xu J."/>
            <person name="Li Q."/>
            <person name="Guo A."/>
            <person name="Zhou L."/>
            <person name="Li J."/>
            <person name="Wu Y."/>
            <person name="Ma Z."/>
            <person name="Armero A."/>
            <person name="Issali A.E."/>
            <person name="Liu N."/>
            <person name="Peng M."/>
            <person name="Yang Y."/>
        </authorList>
    </citation>
    <scope>NUCLEOTIDE SEQUENCE</scope>
    <source>
        <tissue evidence="2">Spear leaf of Hainan Tall coconut</tissue>
    </source>
</reference>
<keyword evidence="1" id="KW-0812">Transmembrane</keyword>
<evidence type="ECO:0000313" key="2">
    <source>
        <dbReference type="EMBL" id="KAG1327597.1"/>
    </source>
</evidence>
<proteinExistence type="predicted"/>
<evidence type="ECO:0000313" key="3">
    <source>
        <dbReference type="Proteomes" id="UP000797356"/>
    </source>
</evidence>
<sequence>MGMGVVEMARDEAWLAMGIVAVGLVYAVVLAVEAMGSSAASLLLPDYCCFPTHSLLLVSPPQSHCVAPPAAKDPRRGETHGFLGAFFSAVNLGHCGM</sequence>
<feature type="transmembrane region" description="Helical" evidence="1">
    <location>
        <begin position="13"/>
        <end position="32"/>
    </location>
</feature>
<keyword evidence="1" id="KW-1133">Transmembrane helix</keyword>
<protein>
    <submittedName>
        <fullName evidence="2">Uncharacterized protein</fullName>
    </submittedName>
</protein>
<name>A0A8K0MV73_COCNU</name>
<comment type="caution">
    <text evidence="2">The sequence shown here is derived from an EMBL/GenBank/DDBJ whole genome shotgun (WGS) entry which is preliminary data.</text>
</comment>
<keyword evidence="3" id="KW-1185">Reference proteome</keyword>
<accession>A0A8K0MV73</accession>
<organism evidence="2 3">
    <name type="scientific">Cocos nucifera</name>
    <name type="common">Coconut palm</name>
    <dbReference type="NCBI Taxonomy" id="13894"/>
    <lineage>
        <taxon>Eukaryota</taxon>
        <taxon>Viridiplantae</taxon>
        <taxon>Streptophyta</taxon>
        <taxon>Embryophyta</taxon>
        <taxon>Tracheophyta</taxon>
        <taxon>Spermatophyta</taxon>
        <taxon>Magnoliopsida</taxon>
        <taxon>Liliopsida</taxon>
        <taxon>Arecaceae</taxon>
        <taxon>Arecoideae</taxon>
        <taxon>Cocoseae</taxon>
        <taxon>Attaleinae</taxon>
        <taxon>Cocos</taxon>
    </lineage>
</organism>
<dbReference type="AlphaFoldDB" id="A0A8K0MV73"/>
<dbReference type="Proteomes" id="UP000797356">
    <property type="component" value="Chromosome 1"/>
</dbReference>